<feature type="transmembrane region" description="Helical" evidence="6">
    <location>
        <begin position="264"/>
        <end position="287"/>
    </location>
</feature>
<feature type="transmembrane region" description="Helical" evidence="6">
    <location>
        <begin position="463"/>
        <end position="484"/>
    </location>
</feature>
<organism evidence="7 8">
    <name type="scientific">Mycena albidolilacea</name>
    <dbReference type="NCBI Taxonomy" id="1033008"/>
    <lineage>
        <taxon>Eukaryota</taxon>
        <taxon>Fungi</taxon>
        <taxon>Dikarya</taxon>
        <taxon>Basidiomycota</taxon>
        <taxon>Agaricomycotina</taxon>
        <taxon>Agaricomycetes</taxon>
        <taxon>Agaricomycetidae</taxon>
        <taxon>Agaricales</taxon>
        <taxon>Marasmiineae</taxon>
        <taxon>Mycenaceae</taxon>
        <taxon>Mycena</taxon>
    </lineage>
</organism>
<evidence type="ECO:0000256" key="3">
    <source>
        <dbReference type="ARBA" id="ARBA00022692"/>
    </source>
</evidence>
<feature type="transmembrane region" description="Helical" evidence="6">
    <location>
        <begin position="224"/>
        <end position="243"/>
    </location>
</feature>
<evidence type="ECO:0000313" key="7">
    <source>
        <dbReference type="EMBL" id="KAJ7305609.1"/>
    </source>
</evidence>
<feature type="transmembrane region" description="Helical" evidence="6">
    <location>
        <begin position="395"/>
        <end position="413"/>
    </location>
</feature>
<keyword evidence="3 6" id="KW-0812">Transmembrane</keyword>
<dbReference type="PANTHER" id="PTHR45649">
    <property type="entry name" value="AMINO-ACID PERMEASE BAT1"/>
    <property type="match status" value="1"/>
</dbReference>
<feature type="transmembrane region" description="Helical" evidence="6">
    <location>
        <begin position="364"/>
        <end position="383"/>
    </location>
</feature>
<keyword evidence="8" id="KW-1185">Reference proteome</keyword>
<dbReference type="Proteomes" id="UP001218218">
    <property type="component" value="Unassembled WGS sequence"/>
</dbReference>
<protein>
    <submittedName>
        <fullName evidence="7">Choline transport protein</fullName>
    </submittedName>
</protein>
<proteinExistence type="predicted"/>
<keyword evidence="5 6" id="KW-0472">Membrane</keyword>
<comment type="caution">
    <text evidence="7">The sequence shown here is derived from an EMBL/GenBank/DDBJ whole genome shotgun (WGS) entry which is preliminary data.</text>
</comment>
<feature type="transmembrane region" description="Helical" evidence="6">
    <location>
        <begin position="186"/>
        <end position="204"/>
    </location>
</feature>
<feature type="transmembrane region" description="Helical" evidence="6">
    <location>
        <begin position="156"/>
        <end position="179"/>
    </location>
</feature>
<evidence type="ECO:0000256" key="4">
    <source>
        <dbReference type="ARBA" id="ARBA00022989"/>
    </source>
</evidence>
<feature type="transmembrane region" description="Helical" evidence="6">
    <location>
        <begin position="434"/>
        <end position="457"/>
    </location>
</feature>
<gene>
    <name evidence="7" type="ORF">DFH08DRAFT_1054808</name>
</gene>
<accession>A0AAD6Z3I5</accession>
<dbReference type="PIRSF" id="PIRSF006060">
    <property type="entry name" value="AA_transporter"/>
    <property type="match status" value="1"/>
</dbReference>
<name>A0AAD6Z3I5_9AGAR</name>
<dbReference type="PANTHER" id="PTHR45649:SF27">
    <property type="entry name" value="CHOLINE TRANSPORTER (EUROFUNG)"/>
    <property type="match status" value="1"/>
</dbReference>
<dbReference type="EMBL" id="JARIHO010000095">
    <property type="protein sequence ID" value="KAJ7305609.1"/>
    <property type="molecule type" value="Genomic_DNA"/>
</dbReference>
<dbReference type="InterPro" id="IPR002293">
    <property type="entry name" value="AA/rel_permease1"/>
</dbReference>
<feature type="transmembrane region" description="Helical" evidence="6">
    <location>
        <begin position="91"/>
        <end position="110"/>
    </location>
</feature>
<evidence type="ECO:0000256" key="6">
    <source>
        <dbReference type="SAM" id="Phobius"/>
    </source>
</evidence>
<dbReference type="GO" id="GO:0022857">
    <property type="term" value="F:transmembrane transporter activity"/>
    <property type="evidence" value="ECO:0007669"/>
    <property type="project" value="InterPro"/>
</dbReference>
<dbReference type="GO" id="GO:0016020">
    <property type="term" value="C:membrane"/>
    <property type="evidence" value="ECO:0007669"/>
    <property type="project" value="UniProtKB-SubCell"/>
</dbReference>
<evidence type="ECO:0000313" key="8">
    <source>
        <dbReference type="Proteomes" id="UP001218218"/>
    </source>
</evidence>
<feature type="transmembrane region" description="Helical" evidence="6">
    <location>
        <begin position="122"/>
        <end position="144"/>
    </location>
</feature>
<dbReference type="AlphaFoldDB" id="A0AAD6Z3I5"/>
<evidence type="ECO:0000256" key="2">
    <source>
        <dbReference type="ARBA" id="ARBA00022448"/>
    </source>
</evidence>
<keyword evidence="2" id="KW-0813">Transport</keyword>
<comment type="subcellular location">
    <subcellularLocation>
        <location evidence="1">Membrane</location>
        <topology evidence="1">Multi-pass membrane protein</topology>
    </subcellularLocation>
</comment>
<reference evidence="7" key="1">
    <citation type="submission" date="2023-03" db="EMBL/GenBank/DDBJ databases">
        <title>Massive genome expansion in bonnet fungi (Mycena s.s.) driven by repeated elements and novel gene families across ecological guilds.</title>
        <authorList>
            <consortium name="Lawrence Berkeley National Laboratory"/>
            <person name="Harder C.B."/>
            <person name="Miyauchi S."/>
            <person name="Viragh M."/>
            <person name="Kuo A."/>
            <person name="Thoen E."/>
            <person name="Andreopoulos B."/>
            <person name="Lu D."/>
            <person name="Skrede I."/>
            <person name="Drula E."/>
            <person name="Henrissat B."/>
            <person name="Morin E."/>
            <person name="Kohler A."/>
            <person name="Barry K."/>
            <person name="LaButti K."/>
            <person name="Morin E."/>
            <person name="Salamov A."/>
            <person name="Lipzen A."/>
            <person name="Mereny Z."/>
            <person name="Hegedus B."/>
            <person name="Baldrian P."/>
            <person name="Stursova M."/>
            <person name="Weitz H."/>
            <person name="Taylor A."/>
            <person name="Grigoriev I.V."/>
            <person name="Nagy L.G."/>
            <person name="Martin F."/>
            <person name="Kauserud H."/>
        </authorList>
    </citation>
    <scope>NUCLEOTIDE SEQUENCE</scope>
    <source>
        <strain evidence="7">CBHHK002</strain>
    </source>
</reference>
<feature type="transmembrane region" description="Helical" evidence="6">
    <location>
        <begin position="317"/>
        <end position="343"/>
    </location>
</feature>
<keyword evidence="4 6" id="KW-1133">Transmembrane helix</keyword>
<dbReference type="Pfam" id="PF13520">
    <property type="entry name" value="AA_permease_2"/>
    <property type="match status" value="1"/>
</dbReference>
<dbReference type="Gene3D" id="1.20.1740.10">
    <property type="entry name" value="Amino acid/polyamine transporter I"/>
    <property type="match status" value="1"/>
</dbReference>
<sequence length="509" mass="54638">MADTIAYREEKEFDTEKIAQENATIVMSGEVVTAGKARVNASGHVDQLDRQYGLLSICATALTIDNAWVALGGSITIAVTNGGAPGIIYEFLASSVYYGLVATSIAELASSIPSAGGGLINFYGWMIGLAAIVMIPANVLVQMYVVFHPDFLVQPWHIFVAFFVINWICCLTVIFFNRFMPALQRFGLFMIIVGGLVTIIVLASAKSRASASFVFTDWENATGWSGGVAFLTGMLNGAFAIGTPDSVTHMAEELPHPRRDLPRAIAAQIFLGALTGFVYVVALMFSITDLDAVLTSNGSFPLAVVYAQATGNKAGTFGLLLIVFLSVMICCIGGFITTGRIYWALSRDNVTPFSSFFSQASARLSCPVPATLFCAILTTAFGAVQLGSKTALSDLGGSFVILSTTSYAMAILPHLLSGRKNVPQGPFWMGRAGFFVNTISVLLIVFTNVMFCLPYALPANVPAMNYNSVILVGCVTLTTFWWIIHGRTQYPGPRLPHLDAVGHKIDDEI</sequence>
<evidence type="ECO:0000256" key="5">
    <source>
        <dbReference type="ARBA" id="ARBA00023136"/>
    </source>
</evidence>
<evidence type="ECO:0000256" key="1">
    <source>
        <dbReference type="ARBA" id="ARBA00004141"/>
    </source>
</evidence>